<dbReference type="Gene3D" id="1.25.40.10">
    <property type="entry name" value="Tetratricopeptide repeat domain"/>
    <property type="match status" value="1"/>
</dbReference>
<keyword evidence="3" id="KW-1185">Reference proteome</keyword>
<feature type="region of interest" description="Disordered" evidence="1">
    <location>
        <begin position="1"/>
        <end position="44"/>
    </location>
</feature>
<dbReference type="SUPFAM" id="SSF48452">
    <property type="entry name" value="TPR-like"/>
    <property type="match status" value="1"/>
</dbReference>
<sequence length="108" mass="11798">MTKSRKSRLANKTSKKKTSNAGPSAAGPSGNPDPVALERARDERRKKRAAYLEEQLKELEVIKTQGNDLFRQGEYLAAAAEYLRASQLVGGHPVCLSNVAAAFLKLEE</sequence>
<dbReference type="OrthoDB" id="245563at2759"/>
<evidence type="ECO:0000256" key="1">
    <source>
        <dbReference type="SAM" id="MobiDB-lite"/>
    </source>
</evidence>
<reference evidence="2 3" key="1">
    <citation type="journal article" date="2016" name="Mol. Biol. Evol.">
        <title>Comparative Genomics of Early-Diverging Mushroom-Forming Fungi Provides Insights into the Origins of Lignocellulose Decay Capabilities.</title>
        <authorList>
            <person name="Nagy L.G."/>
            <person name="Riley R."/>
            <person name="Tritt A."/>
            <person name="Adam C."/>
            <person name="Daum C."/>
            <person name="Floudas D."/>
            <person name="Sun H."/>
            <person name="Yadav J.S."/>
            <person name="Pangilinan J."/>
            <person name="Larsson K.H."/>
            <person name="Matsuura K."/>
            <person name="Barry K."/>
            <person name="Labutti K."/>
            <person name="Kuo R."/>
            <person name="Ohm R.A."/>
            <person name="Bhattacharya S.S."/>
            <person name="Shirouzu T."/>
            <person name="Yoshinaga Y."/>
            <person name="Martin F.M."/>
            <person name="Grigoriev I.V."/>
            <person name="Hibbett D.S."/>
        </authorList>
    </citation>
    <scope>NUCLEOTIDE SEQUENCE [LARGE SCALE GENOMIC DNA]</scope>
    <source>
        <strain evidence="2 3">CBS 109695</strain>
    </source>
</reference>
<dbReference type="Proteomes" id="UP000076532">
    <property type="component" value="Unassembled WGS sequence"/>
</dbReference>
<dbReference type="InterPro" id="IPR011990">
    <property type="entry name" value="TPR-like_helical_dom_sf"/>
</dbReference>
<evidence type="ECO:0000313" key="2">
    <source>
        <dbReference type="EMBL" id="KZP09235.1"/>
    </source>
</evidence>
<evidence type="ECO:0000313" key="3">
    <source>
        <dbReference type="Proteomes" id="UP000076532"/>
    </source>
</evidence>
<protein>
    <submittedName>
        <fullName evidence="2">Uncharacterized protein</fullName>
    </submittedName>
</protein>
<dbReference type="AlphaFoldDB" id="A0A165Y5Q8"/>
<accession>A0A165Y5Q8</accession>
<name>A0A165Y5Q8_9AGAM</name>
<dbReference type="EMBL" id="KV417705">
    <property type="protein sequence ID" value="KZP09235.1"/>
    <property type="molecule type" value="Genomic_DNA"/>
</dbReference>
<proteinExistence type="predicted"/>
<gene>
    <name evidence="2" type="ORF">FIBSPDRAFT_242466</name>
</gene>
<feature type="compositionally biased region" description="Basic residues" evidence="1">
    <location>
        <begin position="1"/>
        <end position="18"/>
    </location>
</feature>
<organism evidence="2 3">
    <name type="scientific">Athelia psychrophila</name>
    <dbReference type="NCBI Taxonomy" id="1759441"/>
    <lineage>
        <taxon>Eukaryota</taxon>
        <taxon>Fungi</taxon>
        <taxon>Dikarya</taxon>
        <taxon>Basidiomycota</taxon>
        <taxon>Agaricomycotina</taxon>
        <taxon>Agaricomycetes</taxon>
        <taxon>Agaricomycetidae</taxon>
        <taxon>Atheliales</taxon>
        <taxon>Atheliaceae</taxon>
        <taxon>Athelia</taxon>
    </lineage>
</organism>